<protein>
    <recommendedName>
        <fullName evidence="10">GOLD domain-containing protein</fullName>
    </recommendedName>
</protein>
<evidence type="ECO:0000259" key="10">
    <source>
        <dbReference type="PROSITE" id="PS50866"/>
    </source>
</evidence>
<dbReference type="PANTHER" id="PTHR22811">
    <property type="entry name" value="TRANSMEMBRANE EMP24 DOMAIN-CONTAINING PROTEIN"/>
    <property type="match status" value="1"/>
</dbReference>
<comment type="caution">
    <text evidence="11">The sequence shown here is derived from an EMBL/GenBank/DDBJ whole genome shotgun (WGS) entry which is preliminary data.</text>
</comment>
<dbReference type="PROSITE" id="PS50866">
    <property type="entry name" value="GOLD"/>
    <property type="match status" value="1"/>
</dbReference>
<keyword evidence="12" id="KW-1185">Reference proteome</keyword>
<keyword evidence="4" id="KW-0732">Signal</keyword>
<evidence type="ECO:0000256" key="6">
    <source>
        <dbReference type="ARBA" id="ARBA00023136"/>
    </source>
</evidence>
<dbReference type="EMBL" id="RQTK01000061">
    <property type="protein sequence ID" value="RUS89251.1"/>
    <property type="molecule type" value="Genomic_DNA"/>
</dbReference>
<evidence type="ECO:0000256" key="5">
    <source>
        <dbReference type="ARBA" id="ARBA00022989"/>
    </source>
</evidence>
<proteinExistence type="inferred from homology"/>
<dbReference type="OrthoDB" id="10037706at2759"/>
<keyword evidence="3 8" id="KW-0812">Transmembrane</keyword>
<evidence type="ECO:0000256" key="3">
    <source>
        <dbReference type="ARBA" id="ARBA00022692"/>
    </source>
</evidence>
<name>A0A3S1BIQ7_ELYCH</name>
<dbReference type="InterPro" id="IPR015720">
    <property type="entry name" value="Emp24-like"/>
</dbReference>
<dbReference type="GO" id="GO:0012505">
    <property type="term" value="C:endomembrane system"/>
    <property type="evidence" value="ECO:0007669"/>
    <property type="project" value="UniProtKB-SubCell"/>
</dbReference>
<dbReference type="Pfam" id="PF01105">
    <property type="entry name" value="EMP24_GP25L"/>
    <property type="match status" value="1"/>
</dbReference>
<feature type="domain" description="GOLD" evidence="10">
    <location>
        <begin position="85"/>
        <end position="167"/>
    </location>
</feature>
<sequence length="267" mass="30384">MANSNKNTLARFITFGHQATGTQQMNRLSIKNLSVVFYLTILTLVVTSPVVKGENVMGVEDDEFDFDGLPGAQHDFKVYVHAGMEECFFQKVAQGAEFYARFEVLKGGDKIVDFYIRDYTGQVINQTTGKDGFFSLHNVTGGTMALCIDNVFDRYGYKVVYVYMVSIIMQEWFKYQNELENIKILASNFSESLTSVESSIVQMRSSQTKARFFVVRDWYMALGNRYYVGMWSMLQCGLIIVAAIAQVFALRRLFRTTTTTPSMKPRA</sequence>
<comment type="similarity">
    <text evidence="2 8">Belongs to the EMP24/GP25L family.</text>
</comment>
<dbReference type="Proteomes" id="UP000271974">
    <property type="component" value="Unassembled WGS sequence"/>
</dbReference>
<feature type="transmembrane region" description="Helical" evidence="9">
    <location>
        <begin position="33"/>
        <end position="51"/>
    </location>
</feature>
<dbReference type="STRING" id="188477.A0A3S1BIQ7"/>
<gene>
    <name evidence="11" type="ORF">EGW08_002994</name>
</gene>
<keyword evidence="5 9" id="KW-1133">Transmembrane helix</keyword>
<evidence type="ECO:0000256" key="9">
    <source>
        <dbReference type="SAM" id="Phobius"/>
    </source>
</evidence>
<evidence type="ECO:0000256" key="8">
    <source>
        <dbReference type="RuleBase" id="RU003827"/>
    </source>
</evidence>
<accession>A0A3S1BIQ7</accession>
<evidence type="ECO:0000256" key="4">
    <source>
        <dbReference type="ARBA" id="ARBA00022729"/>
    </source>
</evidence>
<comment type="subcellular location">
    <subcellularLocation>
        <location evidence="7">Endomembrane system</location>
        <topology evidence="7">Single-pass membrane protein</topology>
    </subcellularLocation>
    <subcellularLocation>
        <location evidence="1 8">Membrane</location>
        <topology evidence="1 8">Single-pass type I membrane protein</topology>
    </subcellularLocation>
</comment>
<dbReference type="InterPro" id="IPR036598">
    <property type="entry name" value="GOLD_dom_sf"/>
</dbReference>
<feature type="transmembrane region" description="Helical" evidence="9">
    <location>
        <begin position="226"/>
        <end position="250"/>
    </location>
</feature>
<dbReference type="AlphaFoldDB" id="A0A3S1BIQ7"/>
<evidence type="ECO:0000256" key="2">
    <source>
        <dbReference type="ARBA" id="ARBA00007104"/>
    </source>
</evidence>
<evidence type="ECO:0000313" key="11">
    <source>
        <dbReference type="EMBL" id="RUS89251.1"/>
    </source>
</evidence>
<evidence type="ECO:0000256" key="7">
    <source>
        <dbReference type="ARBA" id="ARBA00037847"/>
    </source>
</evidence>
<evidence type="ECO:0000256" key="1">
    <source>
        <dbReference type="ARBA" id="ARBA00004479"/>
    </source>
</evidence>
<reference evidence="11 12" key="1">
    <citation type="submission" date="2019-01" db="EMBL/GenBank/DDBJ databases">
        <title>A draft genome assembly of the solar-powered sea slug Elysia chlorotica.</title>
        <authorList>
            <person name="Cai H."/>
            <person name="Li Q."/>
            <person name="Fang X."/>
            <person name="Li J."/>
            <person name="Curtis N.E."/>
            <person name="Altenburger A."/>
            <person name="Shibata T."/>
            <person name="Feng M."/>
            <person name="Maeda T."/>
            <person name="Schwartz J.A."/>
            <person name="Shigenobu S."/>
            <person name="Lundholm N."/>
            <person name="Nishiyama T."/>
            <person name="Yang H."/>
            <person name="Hasebe M."/>
            <person name="Li S."/>
            <person name="Pierce S.K."/>
            <person name="Wang J."/>
        </authorList>
    </citation>
    <scope>NUCLEOTIDE SEQUENCE [LARGE SCALE GENOMIC DNA]</scope>
    <source>
        <strain evidence="11">EC2010</strain>
        <tissue evidence="11">Whole organism of an adult</tissue>
    </source>
</reference>
<organism evidence="11 12">
    <name type="scientific">Elysia chlorotica</name>
    <name type="common">Eastern emerald elysia</name>
    <name type="synonym">Sea slug</name>
    <dbReference type="NCBI Taxonomy" id="188477"/>
    <lineage>
        <taxon>Eukaryota</taxon>
        <taxon>Metazoa</taxon>
        <taxon>Spiralia</taxon>
        <taxon>Lophotrochozoa</taxon>
        <taxon>Mollusca</taxon>
        <taxon>Gastropoda</taxon>
        <taxon>Heterobranchia</taxon>
        <taxon>Euthyneura</taxon>
        <taxon>Panpulmonata</taxon>
        <taxon>Sacoglossa</taxon>
        <taxon>Placobranchoidea</taxon>
        <taxon>Plakobranchidae</taxon>
        <taxon>Elysia</taxon>
    </lineage>
</organism>
<dbReference type="SMART" id="SM01190">
    <property type="entry name" value="EMP24_GP25L"/>
    <property type="match status" value="1"/>
</dbReference>
<dbReference type="GO" id="GO:0016020">
    <property type="term" value="C:membrane"/>
    <property type="evidence" value="ECO:0007669"/>
    <property type="project" value="UniProtKB-SubCell"/>
</dbReference>
<keyword evidence="6 9" id="KW-0472">Membrane</keyword>
<evidence type="ECO:0000313" key="12">
    <source>
        <dbReference type="Proteomes" id="UP000271974"/>
    </source>
</evidence>
<dbReference type="InterPro" id="IPR009038">
    <property type="entry name" value="GOLD_dom"/>
</dbReference>
<dbReference type="SUPFAM" id="SSF101576">
    <property type="entry name" value="Supernatant protein factor (SPF), C-terminal domain"/>
    <property type="match status" value="1"/>
</dbReference>